<proteinExistence type="inferred from homology"/>
<sequence>PKAPNYYDPLSIPGTDGRDHSRQRRLLSVGFSAQFIKEQQAIINQYVDLLMDQLRKFGEGGSNPLDMVTWFNCTTFDIVGDLAFGQPLGSLRNGSYHPWVSLIFVHVKLGTYMYSIAQLPLLAKVIKACIPKSMTTQVEQHHALTKELVDTRRATDTARLDLMHAMSRTPNGLSMSIEEIYSNTGTLVVAGSETTATALSGHLYHLLKTPEALRRVTDEVRNGFESEDEINYASVEKLTYLDACIREALRIYPAVPSTVPRITPPEGNMIFGEYVPPGTILDIWQWPMSTNEEYFKDANKFVPERWLGDAAYDRDQKEASQPFSLGPRDCLGRNLAYGEMRIILARLLWNFDMRLAEESKNWGENQEVYIVWFKPPLKVHLTPRN</sequence>
<comment type="caution">
    <text evidence="10">The sequence shown here is derived from an EMBL/GenBank/DDBJ whole genome shotgun (WGS) entry which is preliminary data.</text>
</comment>
<evidence type="ECO:0000256" key="8">
    <source>
        <dbReference type="PIRSR" id="PIRSR602401-1"/>
    </source>
</evidence>
<keyword evidence="6 8" id="KW-0408">Iron</keyword>
<dbReference type="SUPFAM" id="SSF48264">
    <property type="entry name" value="Cytochrome P450"/>
    <property type="match status" value="1"/>
</dbReference>
<evidence type="ECO:0000256" key="7">
    <source>
        <dbReference type="ARBA" id="ARBA00023033"/>
    </source>
</evidence>
<evidence type="ECO:0000256" key="9">
    <source>
        <dbReference type="RuleBase" id="RU000461"/>
    </source>
</evidence>
<dbReference type="PRINTS" id="PR00463">
    <property type="entry name" value="EP450I"/>
</dbReference>
<dbReference type="InterPro" id="IPR036396">
    <property type="entry name" value="Cyt_P450_sf"/>
</dbReference>
<dbReference type="InterPro" id="IPR001128">
    <property type="entry name" value="Cyt_P450"/>
</dbReference>
<dbReference type="GO" id="GO:0020037">
    <property type="term" value="F:heme binding"/>
    <property type="evidence" value="ECO:0007669"/>
    <property type="project" value="InterPro"/>
</dbReference>
<dbReference type="RefSeq" id="XP_060406836.1">
    <property type="nucleotide sequence ID" value="XM_060551238.1"/>
</dbReference>
<dbReference type="InterPro" id="IPR002401">
    <property type="entry name" value="Cyt_P450_E_grp-I"/>
</dbReference>
<dbReference type="GO" id="GO:0016705">
    <property type="term" value="F:oxidoreductase activity, acting on paired donors, with incorporation or reduction of molecular oxygen"/>
    <property type="evidence" value="ECO:0007669"/>
    <property type="project" value="InterPro"/>
</dbReference>
<feature type="non-terminal residue" evidence="10">
    <location>
        <position position="385"/>
    </location>
</feature>
<comment type="cofactor">
    <cofactor evidence="1 8">
        <name>heme</name>
        <dbReference type="ChEBI" id="CHEBI:30413"/>
    </cofactor>
</comment>
<comment type="similarity">
    <text evidence="2 9">Belongs to the cytochrome P450 family.</text>
</comment>
<dbReference type="AlphaFoldDB" id="A0AAD8PIP5"/>
<evidence type="ECO:0000313" key="11">
    <source>
        <dbReference type="Proteomes" id="UP001230504"/>
    </source>
</evidence>
<dbReference type="Pfam" id="PF00067">
    <property type="entry name" value="p450"/>
    <property type="match status" value="1"/>
</dbReference>
<dbReference type="PANTHER" id="PTHR24305">
    <property type="entry name" value="CYTOCHROME P450"/>
    <property type="match status" value="1"/>
</dbReference>
<keyword evidence="4 8" id="KW-0479">Metal-binding</keyword>
<dbReference type="EMBL" id="JAHLJV010000236">
    <property type="protein sequence ID" value="KAK1561741.1"/>
    <property type="molecule type" value="Genomic_DNA"/>
</dbReference>
<reference evidence="10" key="1">
    <citation type="submission" date="2021-06" db="EMBL/GenBank/DDBJ databases">
        <title>Comparative genomics, transcriptomics and evolutionary studies reveal genomic signatures of adaptation to plant cell wall in hemibiotrophic fungi.</title>
        <authorList>
            <consortium name="DOE Joint Genome Institute"/>
            <person name="Baroncelli R."/>
            <person name="Diaz J.F."/>
            <person name="Benocci T."/>
            <person name="Peng M."/>
            <person name="Battaglia E."/>
            <person name="Haridas S."/>
            <person name="Andreopoulos W."/>
            <person name="Labutti K."/>
            <person name="Pangilinan J."/>
            <person name="Floch G.L."/>
            <person name="Makela M.R."/>
            <person name="Henrissat B."/>
            <person name="Grigoriev I.V."/>
            <person name="Crouch J.A."/>
            <person name="De Vries R.P."/>
            <person name="Sukno S.A."/>
            <person name="Thon M.R."/>
        </authorList>
    </citation>
    <scope>NUCLEOTIDE SEQUENCE</scope>
    <source>
        <strain evidence="10">CBS 125086</strain>
    </source>
</reference>
<dbReference type="PROSITE" id="PS00086">
    <property type="entry name" value="CYTOCHROME_P450"/>
    <property type="match status" value="1"/>
</dbReference>
<dbReference type="Gene3D" id="1.10.630.10">
    <property type="entry name" value="Cytochrome P450"/>
    <property type="match status" value="1"/>
</dbReference>
<gene>
    <name evidence="10" type="ORF">LY79DRAFT_173790</name>
</gene>
<dbReference type="GO" id="GO:0005506">
    <property type="term" value="F:iron ion binding"/>
    <property type="evidence" value="ECO:0007669"/>
    <property type="project" value="InterPro"/>
</dbReference>
<keyword evidence="3 8" id="KW-0349">Heme</keyword>
<dbReference type="GO" id="GO:0004497">
    <property type="term" value="F:monooxygenase activity"/>
    <property type="evidence" value="ECO:0007669"/>
    <property type="project" value="UniProtKB-KW"/>
</dbReference>
<evidence type="ECO:0000256" key="2">
    <source>
        <dbReference type="ARBA" id="ARBA00010617"/>
    </source>
</evidence>
<evidence type="ECO:0000256" key="5">
    <source>
        <dbReference type="ARBA" id="ARBA00023002"/>
    </source>
</evidence>
<dbReference type="CDD" id="cd11058">
    <property type="entry name" value="CYP60B-like"/>
    <property type="match status" value="1"/>
</dbReference>
<dbReference type="InterPro" id="IPR050121">
    <property type="entry name" value="Cytochrome_P450_monoxygenase"/>
</dbReference>
<dbReference type="InterPro" id="IPR017972">
    <property type="entry name" value="Cyt_P450_CS"/>
</dbReference>
<dbReference type="Proteomes" id="UP001230504">
    <property type="component" value="Unassembled WGS sequence"/>
</dbReference>
<feature type="binding site" description="axial binding residue" evidence="8">
    <location>
        <position position="330"/>
    </location>
    <ligand>
        <name>heme</name>
        <dbReference type="ChEBI" id="CHEBI:30413"/>
    </ligand>
    <ligandPart>
        <name>Fe</name>
        <dbReference type="ChEBI" id="CHEBI:18248"/>
    </ligandPart>
</feature>
<keyword evidence="5 9" id="KW-0560">Oxidoreductase</keyword>
<protein>
    <submittedName>
        <fullName evidence="10">Cytochrome P450</fullName>
    </submittedName>
</protein>
<name>A0AAD8PIP5_9PEZI</name>
<dbReference type="PANTHER" id="PTHR24305:SF230">
    <property type="entry name" value="P450, PUTATIVE (EUROFUNG)-RELATED"/>
    <property type="match status" value="1"/>
</dbReference>
<dbReference type="GeneID" id="85435478"/>
<evidence type="ECO:0000313" key="10">
    <source>
        <dbReference type="EMBL" id="KAK1561741.1"/>
    </source>
</evidence>
<evidence type="ECO:0000256" key="3">
    <source>
        <dbReference type="ARBA" id="ARBA00022617"/>
    </source>
</evidence>
<evidence type="ECO:0000256" key="4">
    <source>
        <dbReference type="ARBA" id="ARBA00022723"/>
    </source>
</evidence>
<accession>A0AAD8PIP5</accession>
<keyword evidence="7 9" id="KW-0503">Monooxygenase</keyword>
<organism evidence="10 11">
    <name type="scientific">Colletotrichum navitas</name>
    <dbReference type="NCBI Taxonomy" id="681940"/>
    <lineage>
        <taxon>Eukaryota</taxon>
        <taxon>Fungi</taxon>
        <taxon>Dikarya</taxon>
        <taxon>Ascomycota</taxon>
        <taxon>Pezizomycotina</taxon>
        <taxon>Sordariomycetes</taxon>
        <taxon>Hypocreomycetidae</taxon>
        <taxon>Glomerellales</taxon>
        <taxon>Glomerellaceae</taxon>
        <taxon>Colletotrichum</taxon>
        <taxon>Colletotrichum graminicola species complex</taxon>
    </lineage>
</organism>
<dbReference type="PRINTS" id="PR00385">
    <property type="entry name" value="P450"/>
</dbReference>
<evidence type="ECO:0000256" key="6">
    <source>
        <dbReference type="ARBA" id="ARBA00023004"/>
    </source>
</evidence>
<keyword evidence="11" id="KW-1185">Reference proteome</keyword>
<evidence type="ECO:0000256" key="1">
    <source>
        <dbReference type="ARBA" id="ARBA00001971"/>
    </source>
</evidence>